<organism evidence="2 3">
    <name type="scientific">Cordyceps confragosa</name>
    <name type="common">Lecanicillium lecanii</name>
    <dbReference type="NCBI Taxonomy" id="2714763"/>
    <lineage>
        <taxon>Eukaryota</taxon>
        <taxon>Fungi</taxon>
        <taxon>Dikarya</taxon>
        <taxon>Ascomycota</taxon>
        <taxon>Pezizomycotina</taxon>
        <taxon>Sordariomycetes</taxon>
        <taxon>Hypocreomycetidae</taxon>
        <taxon>Hypocreales</taxon>
        <taxon>Cordycipitaceae</taxon>
        <taxon>Akanthomyces</taxon>
    </lineage>
</organism>
<evidence type="ECO:0000313" key="2">
    <source>
        <dbReference type="EMBL" id="OAR01229.1"/>
    </source>
</evidence>
<dbReference type="OMA" id="MHALSNR"/>
<dbReference type="InterPro" id="IPR047142">
    <property type="entry name" value="OryJ/VirC-like"/>
</dbReference>
<dbReference type="InterPro" id="IPR014710">
    <property type="entry name" value="RmlC-like_jellyroll"/>
</dbReference>
<evidence type="ECO:0000256" key="1">
    <source>
        <dbReference type="SAM" id="MobiDB-lite"/>
    </source>
</evidence>
<dbReference type="PANTHER" id="PTHR36156">
    <property type="entry name" value="SLR2101 PROTEIN"/>
    <property type="match status" value="1"/>
</dbReference>
<dbReference type="SUPFAM" id="SSF51182">
    <property type="entry name" value="RmlC-like cupins"/>
    <property type="match status" value="1"/>
</dbReference>
<protein>
    <submittedName>
        <fullName evidence="2">Uncharacterized protein</fullName>
    </submittedName>
</protein>
<keyword evidence="3" id="KW-1185">Reference proteome</keyword>
<dbReference type="AlphaFoldDB" id="A0A179IHN7"/>
<dbReference type="EMBL" id="LUKN01001293">
    <property type="protein sequence ID" value="OAR01229.1"/>
    <property type="molecule type" value="Genomic_DNA"/>
</dbReference>
<dbReference type="InterPro" id="IPR011051">
    <property type="entry name" value="RmlC_Cupin_sf"/>
</dbReference>
<gene>
    <name evidence="2" type="ORF">LLEC1_00181</name>
</gene>
<feature type="region of interest" description="Disordered" evidence="1">
    <location>
        <begin position="1"/>
        <end position="35"/>
    </location>
</feature>
<sequence length="204" mass="22005">MSGFGDPYSLPAPRRITASNLPLPSSLSSDPQAEPGIEVRDERLDVQPLLDGSFRRAMVATSLRIPTKNDGHGELELDTVPGAGIVLPGGLNTYYLDIAPHTEGAMHRTTSTDFLIVISGKLSLLTPNTNAFYIRDGRAICGNDLVTTVALPGDIIYQRGPMHSLSNHSNEWVRVLCFVVGSEANKVPLDEARGIKGLSDQWLA</sequence>
<evidence type="ECO:0000313" key="3">
    <source>
        <dbReference type="Proteomes" id="UP000243081"/>
    </source>
</evidence>
<comment type="caution">
    <text evidence="2">The sequence shown here is derived from an EMBL/GenBank/DDBJ whole genome shotgun (WGS) entry which is preliminary data.</text>
</comment>
<name>A0A179IHN7_CORDF</name>
<dbReference type="PANTHER" id="PTHR36156:SF2">
    <property type="entry name" value="CUPIN TYPE-2 DOMAIN-CONTAINING PROTEIN"/>
    <property type="match status" value="1"/>
</dbReference>
<dbReference type="Proteomes" id="UP000243081">
    <property type="component" value="Unassembled WGS sequence"/>
</dbReference>
<dbReference type="OrthoDB" id="5840532at2759"/>
<feature type="compositionally biased region" description="Low complexity" evidence="1">
    <location>
        <begin position="19"/>
        <end position="31"/>
    </location>
</feature>
<proteinExistence type="predicted"/>
<reference evidence="2 3" key="1">
    <citation type="submission" date="2016-03" db="EMBL/GenBank/DDBJ databases">
        <title>Fine-scale spatial genetic structure of a fungal parasite of coffee scale insects.</title>
        <authorList>
            <person name="Jackson D."/>
            <person name="Zemenick K.A."/>
            <person name="Malloure B."/>
            <person name="Quandt C.A."/>
            <person name="James T.Y."/>
        </authorList>
    </citation>
    <scope>NUCLEOTIDE SEQUENCE [LARGE SCALE GENOMIC DNA]</scope>
    <source>
        <strain evidence="2 3">UM487</strain>
    </source>
</reference>
<dbReference type="Gene3D" id="2.60.120.10">
    <property type="entry name" value="Jelly Rolls"/>
    <property type="match status" value="1"/>
</dbReference>
<accession>A0A179IHN7</accession>